<sequence>MISLTGEWQGYYIYDPAFGEKLSAEKVLFKLSLTDTGDDHFEGVCHDVNSPVSQNNTATIKGFVEDDFISFTKAYRQFFLITDDNQVVPHTALKTPELSYYGHYDPINEVFSGDWELIGRLHAHPDGDYAEITTGTWEMRRG</sequence>
<proteinExistence type="predicted"/>
<name>A0ABT3IH60_9BACT</name>
<dbReference type="EMBL" id="JAPDNS010000001">
    <property type="protein sequence ID" value="MCW3483302.1"/>
    <property type="molecule type" value="Genomic_DNA"/>
</dbReference>
<comment type="caution">
    <text evidence="1">The sequence shown here is derived from an EMBL/GenBank/DDBJ whole genome shotgun (WGS) entry which is preliminary data.</text>
</comment>
<evidence type="ECO:0000313" key="2">
    <source>
        <dbReference type="Proteomes" id="UP001207742"/>
    </source>
</evidence>
<gene>
    <name evidence="1" type="ORF">OL497_05320</name>
</gene>
<organism evidence="1 2">
    <name type="scientific">Chitinophaga nivalis</name>
    <dbReference type="NCBI Taxonomy" id="2991709"/>
    <lineage>
        <taxon>Bacteria</taxon>
        <taxon>Pseudomonadati</taxon>
        <taxon>Bacteroidota</taxon>
        <taxon>Chitinophagia</taxon>
        <taxon>Chitinophagales</taxon>
        <taxon>Chitinophagaceae</taxon>
        <taxon>Chitinophaga</taxon>
    </lineage>
</organism>
<dbReference type="RefSeq" id="WP_264728501.1">
    <property type="nucleotide sequence ID" value="NZ_JAPDNR010000001.1"/>
</dbReference>
<evidence type="ECO:0000313" key="1">
    <source>
        <dbReference type="EMBL" id="MCW3483302.1"/>
    </source>
</evidence>
<dbReference type="Proteomes" id="UP001207742">
    <property type="component" value="Unassembled WGS sequence"/>
</dbReference>
<reference evidence="1 2" key="1">
    <citation type="submission" date="2022-10" db="EMBL/GenBank/DDBJ databases">
        <title>Chitinophaga nivalis PC15 sp. nov., isolated from Pyeongchang county, South Korea.</title>
        <authorList>
            <person name="Trinh H.N."/>
        </authorList>
    </citation>
    <scope>NUCLEOTIDE SEQUENCE [LARGE SCALE GENOMIC DNA]</scope>
    <source>
        <strain evidence="1 2">PC14</strain>
    </source>
</reference>
<evidence type="ECO:0008006" key="3">
    <source>
        <dbReference type="Google" id="ProtNLM"/>
    </source>
</evidence>
<protein>
    <recommendedName>
        <fullName evidence="3">Lipocalin-like domain-containing protein</fullName>
    </recommendedName>
</protein>
<accession>A0ABT3IH60</accession>
<keyword evidence="2" id="KW-1185">Reference proteome</keyword>